<dbReference type="Proteomes" id="UP001589818">
    <property type="component" value="Unassembled WGS sequence"/>
</dbReference>
<organism evidence="1 2">
    <name type="scientific">Paenibacillus mendelii</name>
    <dbReference type="NCBI Taxonomy" id="206163"/>
    <lineage>
        <taxon>Bacteria</taxon>
        <taxon>Bacillati</taxon>
        <taxon>Bacillota</taxon>
        <taxon>Bacilli</taxon>
        <taxon>Bacillales</taxon>
        <taxon>Paenibacillaceae</taxon>
        <taxon>Paenibacillus</taxon>
    </lineage>
</organism>
<gene>
    <name evidence="1" type="ORF">ACFFJ8_13360</name>
</gene>
<evidence type="ECO:0000313" key="1">
    <source>
        <dbReference type="EMBL" id="MFC0392355.1"/>
    </source>
</evidence>
<dbReference type="EMBL" id="JBHLVF010000017">
    <property type="protein sequence ID" value="MFC0392355.1"/>
    <property type="molecule type" value="Genomic_DNA"/>
</dbReference>
<comment type="caution">
    <text evidence="1">The sequence shown here is derived from an EMBL/GenBank/DDBJ whole genome shotgun (WGS) entry which is preliminary data.</text>
</comment>
<evidence type="ECO:0000313" key="2">
    <source>
        <dbReference type="Proteomes" id="UP001589818"/>
    </source>
</evidence>
<accession>A0ABV6J8Y7</accession>
<name>A0ABV6J8Y7_9BACL</name>
<protein>
    <submittedName>
        <fullName evidence="1">Nucleoside-diphosphate sugar epimerase</fullName>
    </submittedName>
</protein>
<dbReference type="RefSeq" id="WP_256555204.1">
    <property type="nucleotide sequence ID" value="NZ_JANHOF010000003.1"/>
</dbReference>
<proteinExistence type="predicted"/>
<reference evidence="1 2" key="1">
    <citation type="submission" date="2024-09" db="EMBL/GenBank/DDBJ databases">
        <authorList>
            <person name="Sun Q."/>
            <person name="Mori K."/>
        </authorList>
    </citation>
    <scope>NUCLEOTIDE SEQUENCE [LARGE SCALE GENOMIC DNA]</scope>
    <source>
        <strain evidence="1 2">CCM 4839</strain>
    </source>
</reference>
<sequence>MTQQIVTELIEHISHSHEHMARVLEAERHVAVRMSQMVDALPDRHPEFGGMGGLMESAHAVTGSVVNYLNSIAELQETIAITINSIMKELSEEEEE</sequence>
<keyword evidence="2" id="KW-1185">Reference proteome</keyword>